<dbReference type="EMBL" id="AZBU02000004">
    <property type="protein sequence ID" value="TKR80281.1"/>
    <property type="molecule type" value="Genomic_DNA"/>
</dbReference>
<gene>
    <name evidence="2" type="ORF">L596_014378</name>
</gene>
<organism evidence="2 3">
    <name type="scientific">Steinernema carpocapsae</name>
    <name type="common">Entomopathogenic nematode</name>
    <dbReference type="NCBI Taxonomy" id="34508"/>
    <lineage>
        <taxon>Eukaryota</taxon>
        <taxon>Metazoa</taxon>
        <taxon>Ecdysozoa</taxon>
        <taxon>Nematoda</taxon>
        <taxon>Chromadorea</taxon>
        <taxon>Rhabditida</taxon>
        <taxon>Tylenchina</taxon>
        <taxon>Panagrolaimomorpha</taxon>
        <taxon>Strongyloidoidea</taxon>
        <taxon>Steinernematidae</taxon>
        <taxon>Steinernema</taxon>
    </lineage>
</organism>
<accession>A0A4U5NCU5</accession>
<dbReference type="AlphaFoldDB" id="A0A4U5NCU5"/>
<comment type="caution">
    <text evidence="2">The sequence shown here is derived from an EMBL/GenBank/DDBJ whole genome shotgun (WGS) entry which is preliminary data.</text>
</comment>
<evidence type="ECO:0000313" key="3">
    <source>
        <dbReference type="Proteomes" id="UP000298663"/>
    </source>
</evidence>
<feature type="region of interest" description="Disordered" evidence="1">
    <location>
        <begin position="1"/>
        <end position="20"/>
    </location>
</feature>
<protein>
    <submittedName>
        <fullName evidence="2">Uncharacterized protein</fullName>
    </submittedName>
</protein>
<name>A0A4U5NCU5_STECR</name>
<sequence>MSSNGAVTSRADEAKANPPPDLRGTFVTQVVVISSRRSKRAACFTVLADPLFRVEIGSRRWRTWKVRGA</sequence>
<keyword evidence="3" id="KW-1185">Reference proteome</keyword>
<evidence type="ECO:0000313" key="2">
    <source>
        <dbReference type="EMBL" id="TKR80281.1"/>
    </source>
</evidence>
<reference evidence="2 3" key="2">
    <citation type="journal article" date="2019" name="G3 (Bethesda)">
        <title>Hybrid Assembly of the Genome of the Entomopathogenic Nematode Steinernema carpocapsae Identifies the X-Chromosome.</title>
        <authorList>
            <person name="Serra L."/>
            <person name="Macchietto M."/>
            <person name="Macias-Munoz A."/>
            <person name="McGill C.J."/>
            <person name="Rodriguez I.M."/>
            <person name="Rodriguez B."/>
            <person name="Murad R."/>
            <person name="Mortazavi A."/>
        </authorList>
    </citation>
    <scope>NUCLEOTIDE SEQUENCE [LARGE SCALE GENOMIC DNA]</scope>
    <source>
        <strain evidence="2 3">ALL</strain>
    </source>
</reference>
<reference evidence="2 3" key="1">
    <citation type="journal article" date="2015" name="Genome Biol.">
        <title>Comparative genomics of Steinernema reveals deeply conserved gene regulatory networks.</title>
        <authorList>
            <person name="Dillman A.R."/>
            <person name="Macchietto M."/>
            <person name="Porter C.F."/>
            <person name="Rogers A."/>
            <person name="Williams B."/>
            <person name="Antoshechkin I."/>
            <person name="Lee M.M."/>
            <person name="Goodwin Z."/>
            <person name="Lu X."/>
            <person name="Lewis E.E."/>
            <person name="Goodrich-Blair H."/>
            <person name="Stock S.P."/>
            <person name="Adams B.J."/>
            <person name="Sternberg P.W."/>
            <person name="Mortazavi A."/>
        </authorList>
    </citation>
    <scope>NUCLEOTIDE SEQUENCE [LARGE SCALE GENOMIC DNA]</scope>
    <source>
        <strain evidence="2 3">ALL</strain>
    </source>
</reference>
<proteinExistence type="predicted"/>
<evidence type="ECO:0000256" key="1">
    <source>
        <dbReference type="SAM" id="MobiDB-lite"/>
    </source>
</evidence>
<dbReference type="Proteomes" id="UP000298663">
    <property type="component" value="Unassembled WGS sequence"/>
</dbReference>